<evidence type="ECO:0000259" key="8">
    <source>
        <dbReference type="Pfam" id="PF12698"/>
    </source>
</evidence>
<feature type="transmembrane region" description="Helical" evidence="6">
    <location>
        <begin position="583"/>
        <end position="603"/>
    </location>
</feature>
<dbReference type="InterPro" id="IPR017501">
    <property type="entry name" value="Phage_infect_YhgE_C"/>
</dbReference>
<dbReference type="NCBIfam" id="TIGR03061">
    <property type="entry name" value="pip_yhgE_Nterm"/>
    <property type="match status" value="1"/>
</dbReference>
<feature type="transmembrane region" description="Helical" evidence="6">
    <location>
        <begin position="20"/>
        <end position="43"/>
    </location>
</feature>
<feature type="domain" description="ABC-2 type transporter transmembrane" evidence="8">
    <location>
        <begin position="493"/>
        <end position="716"/>
    </location>
</feature>
<dbReference type="Pfam" id="PF06746">
    <property type="entry name" value="DUF1216"/>
    <property type="match status" value="1"/>
</dbReference>
<dbReference type="PANTHER" id="PTHR43077">
    <property type="entry name" value="TRANSPORT PERMEASE YVFS-RELATED"/>
    <property type="match status" value="1"/>
</dbReference>
<evidence type="ECO:0000256" key="4">
    <source>
        <dbReference type="ARBA" id="ARBA00023136"/>
    </source>
</evidence>
<evidence type="ECO:0000256" key="1">
    <source>
        <dbReference type="ARBA" id="ARBA00004141"/>
    </source>
</evidence>
<feature type="compositionally biased region" description="Polar residues" evidence="5">
    <location>
        <begin position="496"/>
        <end position="509"/>
    </location>
</feature>
<sequence>MNGWKLWISEWKHIGKNKKVLVPFLAVLLIPLIYSAMFLWAFWNPYDSMDELPVAIVNLDEGAEFNGEPLQVGKEFVNQLNDGGDFEYHVVSEEKGYEGLEEQDYYMLVEIPENFSADATTVMDDTPKPLQLKYVPNEGFNFLSAQIGESATEKMKAKLSSEMTETYANAMFEQFSELQKGLADASEKAGNLDQGAADLDQGAKKLEESLKTFTDKQLELASGTQTLRNGASDLSVGSSELRDGLGKLQEGFAQLEKGTADAEGGAENLQNGIAQSKEGVESLSEGIYLMIEKTSPLKSGAEKLKESMNGVNEGADQVHTSAQQVAEGITSLKKELVPLVETMPEEQQKALIQKIEGLEAGAGKLAEGASSLHSATARVSEATGPLNGKVEELLKAQTQLQKGADTLVAGQSDLYDGAVKLSDGQEKLKTSMGRFSQELSKAQEGAVKVASGASEINQGASRIFDGSNQLADGSKQLQEGAGELSEGTGALTSGTQEFESNLSTASSEANEVKADEETGEMMGSPVGVDKESLNHVPNYGTGFTPYFLSLGLFVGALLITIVYPVREPFGSPRSGLGWFSAKFGVLFVAGTIQAVIAASVILYGLNLEVTHVGYFYLFSILTSLTFMTLVQMLVTWLGDPGRFVAILILILQLTTSAGTFPLELIPGPLQWFNPLLPMTYSVAGFKSIISDGNFALMWQNASILTGFIFGASILTIIYFIRKNRKQNVSLQEEAA</sequence>
<comment type="subcellular location">
    <subcellularLocation>
        <location evidence="1">Membrane</location>
        <topology evidence="1">Multi-pass membrane protein</topology>
    </subcellularLocation>
</comment>
<evidence type="ECO:0000256" key="2">
    <source>
        <dbReference type="ARBA" id="ARBA00022692"/>
    </source>
</evidence>
<dbReference type="PANTHER" id="PTHR43077:SF5">
    <property type="entry name" value="PHAGE INFECTION PROTEIN"/>
    <property type="match status" value="1"/>
</dbReference>
<dbReference type="Gene3D" id="1.10.287.950">
    <property type="entry name" value="Methyl-accepting chemotaxis protein"/>
    <property type="match status" value="2"/>
</dbReference>
<reference evidence="9 10" key="1">
    <citation type="submission" date="2019-07" db="EMBL/GenBank/DDBJ databases">
        <title>Whole genome shotgun sequence of Halobacillus faecis NBRC 103569.</title>
        <authorList>
            <person name="Hosoyama A."/>
            <person name="Uohara A."/>
            <person name="Ohji S."/>
            <person name="Ichikawa N."/>
        </authorList>
    </citation>
    <scope>NUCLEOTIDE SEQUENCE [LARGE SCALE GENOMIC DNA]</scope>
    <source>
        <strain evidence="9 10">NBRC 103569</strain>
    </source>
</reference>
<feature type="transmembrane region" description="Helical" evidence="6">
    <location>
        <begin position="643"/>
        <end position="662"/>
    </location>
</feature>
<dbReference type="RefSeq" id="WP_167506187.1">
    <property type="nucleotide sequence ID" value="NZ_BJYD01000010.1"/>
</dbReference>
<accession>A0A511WUQ5</accession>
<gene>
    <name evidence="9" type="primary">yhgE</name>
    <name evidence="9" type="ORF">HFA01_13140</name>
</gene>
<keyword evidence="2 6" id="KW-0812">Transmembrane</keyword>
<evidence type="ECO:0000256" key="6">
    <source>
        <dbReference type="SAM" id="Phobius"/>
    </source>
</evidence>
<name>A0A511WUQ5_9BACI</name>
<dbReference type="InterPro" id="IPR023908">
    <property type="entry name" value="xxxLxxG_rpt"/>
</dbReference>
<dbReference type="Gene3D" id="3.40.1710.10">
    <property type="entry name" value="abc type-2 transporter like domain"/>
    <property type="match status" value="1"/>
</dbReference>
<dbReference type="AlphaFoldDB" id="A0A511WUQ5"/>
<feature type="transmembrane region" description="Helical" evidence="6">
    <location>
        <begin position="701"/>
        <end position="720"/>
    </location>
</feature>
<dbReference type="InterPro" id="IPR009605">
    <property type="entry name" value="DUF1216"/>
</dbReference>
<dbReference type="SUPFAM" id="SSF58104">
    <property type="entry name" value="Methyl-accepting chemotaxis protein (MCP) signaling domain"/>
    <property type="match status" value="1"/>
</dbReference>
<proteinExistence type="predicted"/>
<feature type="domain" description="ABC-2 type transporter transmembrane" evidence="8">
    <location>
        <begin position="24"/>
        <end position="171"/>
    </location>
</feature>
<dbReference type="EMBL" id="BJYD01000010">
    <property type="protein sequence ID" value="GEN53052.1"/>
    <property type="molecule type" value="Genomic_DNA"/>
</dbReference>
<keyword evidence="4 6" id="KW-0472">Membrane</keyword>
<protein>
    <submittedName>
        <fullName evidence="9">Uncharacterized protein</fullName>
    </submittedName>
</protein>
<keyword evidence="3 6" id="KW-1133">Transmembrane helix</keyword>
<dbReference type="Pfam" id="PF12698">
    <property type="entry name" value="ABC2_membrane_3"/>
    <property type="match status" value="2"/>
</dbReference>
<dbReference type="InterPro" id="IPR017500">
    <property type="entry name" value="Phage_infect_YhgE_N"/>
</dbReference>
<organism evidence="9 10">
    <name type="scientific">Halobacillus faecis</name>
    <dbReference type="NCBI Taxonomy" id="360184"/>
    <lineage>
        <taxon>Bacteria</taxon>
        <taxon>Bacillati</taxon>
        <taxon>Bacillota</taxon>
        <taxon>Bacilli</taxon>
        <taxon>Bacillales</taxon>
        <taxon>Bacillaceae</taxon>
        <taxon>Halobacillus</taxon>
    </lineage>
</organism>
<feature type="transmembrane region" description="Helical" evidence="6">
    <location>
        <begin position="615"/>
        <end position="636"/>
    </location>
</feature>
<keyword evidence="10" id="KW-1185">Reference proteome</keyword>
<dbReference type="GO" id="GO:0016020">
    <property type="term" value="C:membrane"/>
    <property type="evidence" value="ECO:0007669"/>
    <property type="project" value="UniProtKB-SubCell"/>
</dbReference>
<dbReference type="InterPro" id="IPR013525">
    <property type="entry name" value="ABC2_TM"/>
</dbReference>
<dbReference type="InterPro" id="IPR051328">
    <property type="entry name" value="T7SS_ABC-Transporter"/>
</dbReference>
<feature type="region of interest" description="Disordered" evidence="5">
    <location>
        <begin position="496"/>
        <end position="527"/>
    </location>
</feature>
<evidence type="ECO:0000313" key="10">
    <source>
        <dbReference type="Proteomes" id="UP000321886"/>
    </source>
</evidence>
<evidence type="ECO:0000256" key="3">
    <source>
        <dbReference type="ARBA" id="ARBA00022989"/>
    </source>
</evidence>
<feature type="transmembrane region" description="Helical" evidence="6">
    <location>
        <begin position="543"/>
        <end position="563"/>
    </location>
</feature>
<dbReference type="NCBIfam" id="TIGR03062">
    <property type="entry name" value="pip_yhgE_Cterm"/>
    <property type="match status" value="1"/>
</dbReference>
<comment type="caution">
    <text evidence="9">The sequence shown here is derived from an EMBL/GenBank/DDBJ whole genome shotgun (WGS) entry which is preliminary data.</text>
</comment>
<dbReference type="GO" id="GO:0140359">
    <property type="term" value="F:ABC-type transporter activity"/>
    <property type="evidence" value="ECO:0007669"/>
    <property type="project" value="InterPro"/>
</dbReference>
<dbReference type="NCBIfam" id="TIGR03057">
    <property type="entry name" value="xxxLxxG_by_4"/>
    <property type="match status" value="3"/>
</dbReference>
<evidence type="ECO:0000259" key="7">
    <source>
        <dbReference type="Pfam" id="PF06746"/>
    </source>
</evidence>
<dbReference type="Proteomes" id="UP000321886">
    <property type="component" value="Unassembled WGS sequence"/>
</dbReference>
<evidence type="ECO:0000256" key="5">
    <source>
        <dbReference type="SAM" id="MobiDB-lite"/>
    </source>
</evidence>
<feature type="domain" description="DUF1216" evidence="7">
    <location>
        <begin position="358"/>
        <end position="458"/>
    </location>
</feature>
<evidence type="ECO:0000313" key="9">
    <source>
        <dbReference type="EMBL" id="GEN53052.1"/>
    </source>
</evidence>